<evidence type="ECO:0000313" key="4">
    <source>
        <dbReference type="Proteomes" id="UP000005019"/>
    </source>
</evidence>
<dbReference type="InterPro" id="IPR002123">
    <property type="entry name" value="Plipid/glycerol_acylTrfase"/>
</dbReference>
<protein>
    <submittedName>
        <fullName evidence="3">Bifunctional protein Aas</fullName>
    </submittedName>
</protein>
<feature type="domain" description="Phospholipid/glycerol acyltransferase" evidence="2">
    <location>
        <begin position="32"/>
        <end position="142"/>
    </location>
</feature>
<proteinExistence type="inferred from homology"/>
<gene>
    <name evidence="3" type="ORF">METUNv1_03363</name>
</gene>
<dbReference type="GO" id="GO:0031956">
    <property type="term" value="F:medium-chain fatty acid-CoA ligase activity"/>
    <property type="evidence" value="ECO:0007669"/>
    <property type="project" value="TreeGrafter"/>
</dbReference>
<dbReference type="Pfam" id="PF13193">
    <property type="entry name" value="AMP-binding_C"/>
    <property type="match status" value="1"/>
</dbReference>
<dbReference type="eggNOG" id="COG0318">
    <property type="taxonomic scope" value="Bacteria"/>
</dbReference>
<dbReference type="SUPFAM" id="SSF69593">
    <property type="entry name" value="Glycerol-3-phosphate (1)-acyltransferase"/>
    <property type="match status" value="1"/>
</dbReference>
<dbReference type="Proteomes" id="UP000005019">
    <property type="component" value="Unassembled WGS sequence"/>
</dbReference>
<evidence type="ECO:0000313" key="3">
    <source>
        <dbReference type="EMBL" id="EGK70458.1"/>
    </source>
</evidence>
<dbReference type="InterPro" id="IPR020845">
    <property type="entry name" value="AMP-binding_CS"/>
</dbReference>
<dbReference type="PANTHER" id="PTHR43201">
    <property type="entry name" value="ACYL-COA SYNTHETASE"/>
    <property type="match status" value="1"/>
</dbReference>
<organism evidence="3 4">
    <name type="scientific">Methyloversatilis universalis (strain ATCC BAA-1314 / DSM 25237 / JCM 13912 / CCUG 52030 / FAM5)</name>
    <dbReference type="NCBI Taxonomy" id="1000565"/>
    <lineage>
        <taxon>Bacteria</taxon>
        <taxon>Pseudomonadati</taxon>
        <taxon>Pseudomonadota</taxon>
        <taxon>Betaproteobacteria</taxon>
        <taxon>Nitrosomonadales</taxon>
        <taxon>Sterolibacteriaceae</taxon>
        <taxon>Methyloversatilis</taxon>
    </lineage>
</organism>
<dbReference type="PANTHER" id="PTHR43201:SF8">
    <property type="entry name" value="ACYL-COA SYNTHETASE FAMILY MEMBER 3"/>
    <property type="match status" value="1"/>
</dbReference>
<dbReference type="GO" id="GO:0016746">
    <property type="term" value="F:acyltransferase activity"/>
    <property type="evidence" value="ECO:0007669"/>
    <property type="project" value="InterPro"/>
</dbReference>
<dbReference type="eggNOG" id="COG0204">
    <property type="taxonomic scope" value="Bacteria"/>
</dbReference>
<dbReference type="Gene3D" id="3.30.300.30">
    <property type="match status" value="1"/>
</dbReference>
<dbReference type="InterPro" id="IPR000873">
    <property type="entry name" value="AMP-dep_synth/lig_dom"/>
</dbReference>
<dbReference type="STRING" id="1000565.METUNv1_03363"/>
<dbReference type="Pfam" id="PF00501">
    <property type="entry name" value="AMP-binding"/>
    <property type="match status" value="1"/>
</dbReference>
<dbReference type="Pfam" id="PF01553">
    <property type="entry name" value="Acyltransferase"/>
    <property type="match status" value="1"/>
</dbReference>
<dbReference type="InterPro" id="IPR042099">
    <property type="entry name" value="ANL_N_sf"/>
</dbReference>
<dbReference type="SUPFAM" id="SSF56801">
    <property type="entry name" value="Acetyl-CoA synthetase-like"/>
    <property type="match status" value="1"/>
</dbReference>
<evidence type="ECO:0000259" key="2">
    <source>
        <dbReference type="SMART" id="SM00563"/>
    </source>
</evidence>
<name>F5RFX0_METUF</name>
<dbReference type="InterPro" id="IPR025110">
    <property type="entry name" value="AMP-bd_C"/>
</dbReference>
<dbReference type="RefSeq" id="WP_008063726.1">
    <property type="nucleotide sequence ID" value="NZ_AFHG01000057.1"/>
</dbReference>
<dbReference type="InterPro" id="IPR045851">
    <property type="entry name" value="AMP-bd_C_sf"/>
</dbReference>
<comment type="similarity">
    <text evidence="1">Belongs to the ATP-dependent AMP-binding enzyme family.</text>
</comment>
<accession>F5RFX0</accession>
<dbReference type="GO" id="GO:0006631">
    <property type="term" value="P:fatty acid metabolic process"/>
    <property type="evidence" value="ECO:0007669"/>
    <property type="project" value="TreeGrafter"/>
</dbReference>
<keyword evidence="4" id="KW-1185">Reference proteome</keyword>
<dbReference type="NCBIfam" id="NF005959">
    <property type="entry name" value="PRK08043.1"/>
    <property type="match status" value="1"/>
</dbReference>
<evidence type="ECO:0000256" key="1">
    <source>
        <dbReference type="ARBA" id="ARBA00006432"/>
    </source>
</evidence>
<dbReference type="PROSITE" id="PS00455">
    <property type="entry name" value="AMP_BINDING"/>
    <property type="match status" value="1"/>
</dbReference>
<dbReference type="AlphaFoldDB" id="F5RFX0"/>
<reference evidence="3 4" key="1">
    <citation type="journal article" date="2011" name="J. Bacteriol.">
        <title>Genome sequence of Methyloversatilis universalis FAM5T, a methylotrophic representative of the order Rhodocyclales.</title>
        <authorList>
            <person name="Kittichotirat W."/>
            <person name="Good N.M."/>
            <person name="Hall R."/>
            <person name="Bringel F."/>
            <person name="Lajus A."/>
            <person name="Medigue C."/>
            <person name="Smalley N.E."/>
            <person name="Beck D."/>
            <person name="Bumgarner R."/>
            <person name="Vuilleumier S."/>
            <person name="Kalyuzhnaya M.G."/>
        </authorList>
    </citation>
    <scope>NUCLEOTIDE SEQUENCE [LARGE SCALE GENOMIC DNA]</scope>
    <source>
        <strain evidence="4">ATCC BAA-1314 / JCM 13912 / FAM5</strain>
    </source>
</reference>
<dbReference type="SMART" id="SM00563">
    <property type="entry name" value="PlsC"/>
    <property type="match status" value="1"/>
</dbReference>
<comment type="caution">
    <text evidence="3">The sequence shown here is derived from an EMBL/GenBank/DDBJ whole genome shotgun (WGS) entry which is preliminary data.</text>
</comment>
<sequence>MRRILRPLLVLVCRLLFRIEPPAALPVQRDRLLVVANHESFLDGLLLGLFLPIDPVFVVHTGIARNPFFRVLLCMVDYLAVDPTSPMAMKKVIRLLESGRPVVIFPEGRITTTGSLMKVYDGPAFVAAKTGATVLPVRLDGASRSYFSRVSGRYPKSLFPRIALTVLPETNIVMPDAPSAKERRRRAGESMRRLMQEMIFASRPQQTLFDALCDAAEIHGRSRRLIEDMKQIEYSYGDLLKMALALGRVVARITRPDERVGVLLPNLAPTLGLVFGLNAHRRVPAMLNYTAGVDGMQAACTAAELRIIVTSRAFVEQAKLGDKLAALQGVELHYLEDLRETITLADKLWLVLWALRAPRLAAETVSPEAPAVVLFTSGSEGKPKGVVLSHRALLANIAQIRAVIDFSVDDKILNALPLFHSFGLTAGGLLPVLTGANVFLYPSPLHYRVIPELAYDRNCTVLLGTSTFLGNYAKFAHPYDFYRLRYVIAGAEKLSESVRSAWFEKFGLRIFEGYGATETAPVLAVNTPMAYRSGTVGQLLPGLHAKLMPVAGIERGGVLHVSGPNLMSGYLKWDRPGVLQTPSSDAGDGWYDTGDVIEFDDDGFVRIVGRVKRFAKVAGEMISLETVEKLATAASPAAQHAASTQPDPARGETIVLFTTDPALGRDALQAAARERGAPEIAVPRKIVVVDALPLLGTGKTDYVTLKSMAESV</sequence>
<dbReference type="Gene3D" id="3.40.50.12780">
    <property type="entry name" value="N-terminal domain of ligase-like"/>
    <property type="match status" value="1"/>
</dbReference>
<dbReference type="EMBL" id="AFHG01000057">
    <property type="protein sequence ID" value="EGK70458.1"/>
    <property type="molecule type" value="Genomic_DNA"/>
</dbReference>
<dbReference type="CDD" id="cd07989">
    <property type="entry name" value="LPLAT_AGPAT-like"/>
    <property type="match status" value="1"/>
</dbReference>
<dbReference type="OrthoDB" id="9763207at2"/>